<dbReference type="OrthoDB" id="203812at2759"/>
<evidence type="ECO:0000256" key="1">
    <source>
        <dbReference type="SAM" id="SignalP"/>
    </source>
</evidence>
<protein>
    <recommendedName>
        <fullName evidence="2">CRAL-TRIO domain-containing protein</fullName>
    </recommendedName>
</protein>
<evidence type="ECO:0000259" key="2">
    <source>
        <dbReference type="PROSITE" id="PS50191"/>
    </source>
</evidence>
<gene>
    <name evidence="3" type="ORF">AFUS01_LOCUS44024</name>
</gene>
<dbReference type="AlphaFoldDB" id="A0A8J2Q5E5"/>
<evidence type="ECO:0000313" key="3">
    <source>
        <dbReference type="EMBL" id="CAG7834526.1"/>
    </source>
</evidence>
<organism evidence="3 4">
    <name type="scientific">Allacma fusca</name>
    <dbReference type="NCBI Taxonomy" id="39272"/>
    <lineage>
        <taxon>Eukaryota</taxon>
        <taxon>Metazoa</taxon>
        <taxon>Ecdysozoa</taxon>
        <taxon>Arthropoda</taxon>
        <taxon>Hexapoda</taxon>
        <taxon>Collembola</taxon>
        <taxon>Symphypleona</taxon>
        <taxon>Sminthuridae</taxon>
        <taxon>Allacma</taxon>
    </lineage>
</organism>
<dbReference type="Pfam" id="PF00650">
    <property type="entry name" value="CRAL_TRIO"/>
    <property type="match status" value="1"/>
</dbReference>
<dbReference type="Proteomes" id="UP000708208">
    <property type="component" value="Unassembled WGS sequence"/>
</dbReference>
<reference evidence="3" key="1">
    <citation type="submission" date="2021-06" db="EMBL/GenBank/DDBJ databases">
        <authorList>
            <person name="Hodson N. C."/>
            <person name="Mongue J. A."/>
            <person name="Jaron S. K."/>
        </authorList>
    </citation>
    <scope>NUCLEOTIDE SEQUENCE</scope>
</reference>
<accession>A0A8J2Q5E5</accession>
<feature type="domain" description="CRAL-TRIO" evidence="2">
    <location>
        <begin position="33"/>
        <end position="207"/>
    </location>
</feature>
<sequence length="207" mass="23736">MMALIINIVFIFLSATLVASHNLTDSEVMAFDPPEEIKVAFPYYLSGYDKDQVPIWIFEAGKWDMRKYAELGGEQYDAMDVHVHKMFLTFKESALNSSAQQYIAIADMEGLNIRQAGHLKTVQFIIQQFERLEKIARNGLVKLGFILNSNLVFEGILKLGIPLLVRFISEGIHNVLRSLEITTEEKWRFTPRYWIRAETGKVNSSSK</sequence>
<feature type="chain" id="PRO_5035307082" description="CRAL-TRIO domain-containing protein" evidence="1">
    <location>
        <begin position="21"/>
        <end position="207"/>
    </location>
</feature>
<name>A0A8J2Q5E5_9HEXA</name>
<evidence type="ECO:0000313" key="4">
    <source>
        <dbReference type="Proteomes" id="UP000708208"/>
    </source>
</evidence>
<dbReference type="InterPro" id="IPR001251">
    <property type="entry name" value="CRAL-TRIO_dom"/>
</dbReference>
<dbReference type="PROSITE" id="PS50191">
    <property type="entry name" value="CRAL_TRIO"/>
    <property type="match status" value="1"/>
</dbReference>
<feature type="signal peptide" evidence="1">
    <location>
        <begin position="1"/>
        <end position="20"/>
    </location>
</feature>
<keyword evidence="4" id="KW-1185">Reference proteome</keyword>
<dbReference type="CDD" id="cd00170">
    <property type="entry name" value="SEC14"/>
    <property type="match status" value="1"/>
</dbReference>
<proteinExistence type="predicted"/>
<dbReference type="EMBL" id="CAJVCH010570271">
    <property type="protein sequence ID" value="CAG7834526.1"/>
    <property type="molecule type" value="Genomic_DNA"/>
</dbReference>
<keyword evidence="1" id="KW-0732">Signal</keyword>
<comment type="caution">
    <text evidence="3">The sequence shown here is derived from an EMBL/GenBank/DDBJ whole genome shotgun (WGS) entry which is preliminary data.</text>
</comment>